<evidence type="ECO:0000256" key="2">
    <source>
        <dbReference type="SAM" id="Phobius"/>
    </source>
</evidence>
<proteinExistence type="predicted"/>
<evidence type="ECO:0000313" key="4">
    <source>
        <dbReference type="Proteomes" id="UP001445472"/>
    </source>
</evidence>
<name>A0ABV1URM6_9ACTN</name>
<sequence length="274" mass="28726">MHDQEHLEDRTVLLVRDAMDRASADLPPLPDLAGPALAEGRRRKSRTRLAVASGVLCLAALGTAGAVSLTGGGHSAPAPPAAATVTPTASPLPEPVHIEPTPGEESMADLPDAERTRQENFQQQAVGVLQELLPEGIGTVRRTDIDVRQYQVTKGGKKFVLIFSVRPHDASRSSKPCADVKGVVCKTATLPDGVEAEAITMPMDSGEVTGTWVAFRYGGSDVSLSLDPDAASNTSAPVTNDQLLAVAAAPAFLDLVRIADEQPMEERQSSVPAG</sequence>
<comment type="caution">
    <text evidence="3">The sequence shown here is derived from an EMBL/GenBank/DDBJ whole genome shotgun (WGS) entry which is preliminary data.</text>
</comment>
<keyword evidence="2" id="KW-0472">Membrane</keyword>
<evidence type="ECO:0000256" key="1">
    <source>
        <dbReference type="SAM" id="MobiDB-lite"/>
    </source>
</evidence>
<gene>
    <name evidence="3" type="ORF">ABT276_08550</name>
</gene>
<feature type="region of interest" description="Disordered" evidence="1">
    <location>
        <begin position="23"/>
        <end position="45"/>
    </location>
</feature>
<dbReference type="RefSeq" id="WP_351975525.1">
    <property type="nucleotide sequence ID" value="NZ_JBEPBX010000005.1"/>
</dbReference>
<feature type="compositionally biased region" description="Low complexity" evidence="1">
    <location>
        <begin position="81"/>
        <end position="91"/>
    </location>
</feature>
<organism evidence="3 4">
    <name type="scientific">Streptomyces xantholiticus</name>
    <dbReference type="NCBI Taxonomy" id="68285"/>
    <lineage>
        <taxon>Bacteria</taxon>
        <taxon>Bacillati</taxon>
        <taxon>Actinomycetota</taxon>
        <taxon>Actinomycetes</taxon>
        <taxon>Kitasatosporales</taxon>
        <taxon>Streptomycetaceae</taxon>
        <taxon>Streptomyces</taxon>
    </lineage>
</organism>
<protein>
    <submittedName>
        <fullName evidence="3">Uncharacterized protein</fullName>
    </submittedName>
</protein>
<dbReference type="EMBL" id="JBEPBX010000005">
    <property type="protein sequence ID" value="MER6613414.1"/>
    <property type="molecule type" value="Genomic_DNA"/>
</dbReference>
<keyword evidence="2" id="KW-0812">Transmembrane</keyword>
<feature type="transmembrane region" description="Helical" evidence="2">
    <location>
        <begin position="49"/>
        <end position="69"/>
    </location>
</feature>
<dbReference type="Proteomes" id="UP001445472">
    <property type="component" value="Unassembled WGS sequence"/>
</dbReference>
<keyword evidence="4" id="KW-1185">Reference proteome</keyword>
<reference evidence="3 4" key="1">
    <citation type="submission" date="2024-06" db="EMBL/GenBank/DDBJ databases">
        <title>The Natural Products Discovery Center: Release of the First 8490 Sequenced Strains for Exploring Actinobacteria Biosynthetic Diversity.</title>
        <authorList>
            <person name="Kalkreuter E."/>
            <person name="Kautsar S.A."/>
            <person name="Yang D."/>
            <person name="Bader C.D."/>
            <person name="Teijaro C.N."/>
            <person name="Fluegel L."/>
            <person name="Davis C.M."/>
            <person name="Simpson J.R."/>
            <person name="Lauterbach L."/>
            <person name="Steele A.D."/>
            <person name="Gui C."/>
            <person name="Meng S."/>
            <person name="Li G."/>
            <person name="Viehrig K."/>
            <person name="Ye F."/>
            <person name="Su P."/>
            <person name="Kiefer A.F."/>
            <person name="Nichols A."/>
            <person name="Cepeda A.J."/>
            <person name="Yan W."/>
            <person name="Fan B."/>
            <person name="Jiang Y."/>
            <person name="Adhikari A."/>
            <person name="Zheng C.-J."/>
            <person name="Schuster L."/>
            <person name="Cowan T.M."/>
            <person name="Smanski M.J."/>
            <person name="Chevrette M.G."/>
            <person name="De Carvalho L.P.S."/>
            <person name="Shen B."/>
        </authorList>
    </citation>
    <scope>NUCLEOTIDE SEQUENCE [LARGE SCALE GENOMIC DNA]</scope>
    <source>
        <strain evidence="3 4">NPDC000837</strain>
    </source>
</reference>
<evidence type="ECO:0000313" key="3">
    <source>
        <dbReference type="EMBL" id="MER6613414.1"/>
    </source>
</evidence>
<feature type="region of interest" description="Disordered" evidence="1">
    <location>
        <begin position="71"/>
        <end position="118"/>
    </location>
</feature>
<accession>A0ABV1URM6</accession>
<keyword evidence="2" id="KW-1133">Transmembrane helix</keyword>